<comment type="caution">
    <text evidence="1">The sequence shown here is derived from an EMBL/GenBank/DDBJ whole genome shotgun (WGS) entry which is preliminary data.</text>
</comment>
<sequence>MRRKKEIESSGTRVDLLALEVLLDCRYLLEKLSKGHRKRKQRVSEDKDNA</sequence>
<gene>
    <name evidence="1" type="ORF">LCGC14_1943680</name>
</gene>
<dbReference type="EMBL" id="LAZR01021084">
    <property type="protein sequence ID" value="KKL86543.1"/>
    <property type="molecule type" value="Genomic_DNA"/>
</dbReference>
<name>A0A0F9FJU3_9ZZZZ</name>
<proteinExistence type="predicted"/>
<organism evidence="1">
    <name type="scientific">marine sediment metagenome</name>
    <dbReference type="NCBI Taxonomy" id="412755"/>
    <lineage>
        <taxon>unclassified sequences</taxon>
        <taxon>metagenomes</taxon>
        <taxon>ecological metagenomes</taxon>
    </lineage>
</organism>
<evidence type="ECO:0000313" key="1">
    <source>
        <dbReference type="EMBL" id="KKL86543.1"/>
    </source>
</evidence>
<reference evidence="1" key="1">
    <citation type="journal article" date="2015" name="Nature">
        <title>Complex archaea that bridge the gap between prokaryotes and eukaryotes.</title>
        <authorList>
            <person name="Spang A."/>
            <person name="Saw J.H."/>
            <person name="Jorgensen S.L."/>
            <person name="Zaremba-Niedzwiedzka K."/>
            <person name="Martijn J."/>
            <person name="Lind A.E."/>
            <person name="van Eijk R."/>
            <person name="Schleper C."/>
            <person name="Guy L."/>
            <person name="Ettema T.J."/>
        </authorList>
    </citation>
    <scope>NUCLEOTIDE SEQUENCE</scope>
</reference>
<dbReference type="AlphaFoldDB" id="A0A0F9FJU3"/>
<accession>A0A0F9FJU3</accession>
<protein>
    <submittedName>
        <fullName evidence="1">Uncharacterized protein</fullName>
    </submittedName>
</protein>